<evidence type="ECO:0000256" key="3">
    <source>
        <dbReference type="ARBA" id="ARBA00022679"/>
    </source>
</evidence>
<dbReference type="Gene3D" id="1.10.510.10">
    <property type="entry name" value="Transferase(Phosphotransferase) domain 1"/>
    <property type="match status" value="1"/>
</dbReference>
<sequence length="465" mass="54436">MIDNILKLHEFLNFGEIKFGKNGIKEIVQNYSYFFIIGNSTLDEDEKEQILQNFQKSRLIIIDQIQKQNEGEKEIFFVIGFENTLIILESSNFQSFLSALFSNNSSVLLCILPSAKSYIGSKFSFQNHEIEIDSNFTEEIANLSKSFTFIASKKLMNQIWLCIVPCISGYLIKKSYLQRNKYRMNQFIVDIEEKNTREIISQNDYVEFARFKKPIGNDVDIPKLTEREALNYSKLKHPLLPKFIGRVKENNCIVIEFINGKTFDNVDRMNLTYIEKMSIISELIFIFKYFHDNNLIYRDLKPNNVMIDENKSIVLIDLDRLIEYDSDSEKTKDLASAFSAPEVYIYGMHSPESDIYSLGEMVKWIIGETNEFSEIWDIIQKCTTEDVKKRPSIKSIIKKISLELQSKINIENSFEKHEKYFEIINLIAEHYEADLNHPLVQFNLGVIYYKGVYVKKDVTVVFLIW</sequence>
<dbReference type="EC" id="2.7.11.1" evidence="1"/>
<evidence type="ECO:0000256" key="7">
    <source>
        <dbReference type="ARBA" id="ARBA00047899"/>
    </source>
</evidence>
<gene>
    <name evidence="10" type="ORF">M9Y10_001394</name>
</gene>
<comment type="catalytic activity">
    <reaction evidence="7">
        <text>L-threonyl-[protein] + ATP = O-phospho-L-threonyl-[protein] + ADP + H(+)</text>
        <dbReference type="Rhea" id="RHEA:46608"/>
        <dbReference type="Rhea" id="RHEA-COMP:11060"/>
        <dbReference type="Rhea" id="RHEA-COMP:11605"/>
        <dbReference type="ChEBI" id="CHEBI:15378"/>
        <dbReference type="ChEBI" id="CHEBI:30013"/>
        <dbReference type="ChEBI" id="CHEBI:30616"/>
        <dbReference type="ChEBI" id="CHEBI:61977"/>
        <dbReference type="ChEBI" id="CHEBI:456216"/>
        <dbReference type="EC" id="2.7.11.1"/>
    </reaction>
</comment>
<evidence type="ECO:0000256" key="6">
    <source>
        <dbReference type="ARBA" id="ARBA00022840"/>
    </source>
</evidence>
<dbReference type="Proteomes" id="UP001470230">
    <property type="component" value="Unassembled WGS sequence"/>
</dbReference>
<comment type="catalytic activity">
    <reaction evidence="8">
        <text>L-seryl-[protein] + ATP = O-phospho-L-seryl-[protein] + ADP + H(+)</text>
        <dbReference type="Rhea" id="RHEA:17989"/>
        <dbReference type="Rhea" id="RHEA-COMP:9863"/>
        <dbReference type="Rhea" id="RHEA-COMP:11604"/>
        <dbReference type="ChEBI" id="CHEBI:15378"/>
        <dbReference type="ChEBI" id="CHEBI:29999"/>
        <dbReference type="ChEBI" id="CHEBI:30616"/>
        <dbReference type="ChEBI" id="CHEBI:83421"/>
        <dbReference type="ChEBI" id="CHEBI:456216"/>
        <dbReference type="EC" id="2.7.11.1"/>
    </reaction>
</comment>
<keyword evidence="2" id="KW-0723">Serine/threonine-protein kinase</keyword>
<evidence type="ECO:0000256" key="2">
    <source>
        <dbReference type="ARBA" id="ARBA00022527"/>
    </source>
</evidence>
<dbReference type="PANTHER" id="PTHR24363">
    <property type="entry name" value="SERINE/THREONINE PROTEIN KINASE"/>
    <property type="match status" value="1"/>
</dbReference>
<name>A0ABR2L6Y8_9EUKA</name>
<evidence type="ECO:0000256" key="1">
    <source>
        <dbReference type="ARBA" id="ARBA00012513"/>
    </source>
</evidence>
<keyword evidence="11" id="KW-1185">Reference proteome</keyword>
<keyword evidence="6" id="KW-0067">ATP-binding</keyword>
<evidence type="ECO:0000313" key="10">
    <source>
        <dbReference type="EMBL" id="KAK8899093.1"/>
    </source>
</evidence>
<keyword evidence="5" id="KW-0418">Kinase</keyword>
<keyword evidence="3" id="KW-0808">Transferase</keyword>
<dbReference type="InterPro" id="IPR011009">
    <property type="entry name" value="Kinase-like_dom_sf"/>
</dbReference>
<proteinExistence type="predicted"/>
<dbReference type="SUPFAM" id="SSF56112">
    <property type="entry name" value="Protein kinase-like (PK-like)"/>
    <property type="match status" value="1"/>
</dbReference>
<evidence type="ECO:0000256" key="5">
    <source>
        <dbReference type="ARBA" id="ARBA00022777"/>
    </source>
</evidence>
<evidence type="ECO:0000313" key="11">
    <source>
        <dbReference type="Proteomes" id="UP001470230"/>
    </source>
</evidence>
<accession>A0ABR2L6Y8</accession>
<dbReference type="Pfam" id="PF00069">
    <property type="entry name" value="Pkinase"/>
    <property type="match status" value="1"/>
</dbReference>
<dbReference type="PANTHER" id="PTHR24363:SF0">
    <property type="entry name" value="SERINE_THREONINE KINASE LIKE DOMAIN CONTAINING 1"/>
    <property type="match status" value="1"/>
</dbReference>
<reference evidence="10 11" key="1">
    <citation type="submission" date="2024-04" db="EMBL/GenBank/DDBJ databases">
        <title>Tritrichomonas musculus Genome.</title>
        <authorList>
            <person name="Alves-Ferreira E."/>
            <person name="Grigg M."/>
            <person name="Lorenzi H."/>
            <person name="Galac M."/>
        </authorList>
    </citation>
    <scope>NUCLEOTIDE SEQUENCE [LARGE SCALE GENOMIC DNA]</scope>
    <source>
        <strain evidence="10 11">EAF2021</strain>
    </source>
</reference>
<evidence type="ECO:0000256" key="4">
    <source>
        <dbReference type="ARBA" id="ARBA00022741"/>
    </source>
</evidence>
<dbReference type="EMBL" id="JAPFFF010000001">
    <property type="protein sequence ID" value="KAK8899093.1"/>
    <property type="molecule type" value="Genomic_DNA"/>
</dbReference>
<dbReference type="PROSITE" id="PS00108">
    <property type="entry name" value="PROTEIN_KINASE_ST"/>
    <property type="match status" value="1"/>
</dbReference>
<evidence type="ECO:0000259" key="9">
    <source>
        <dbReference type="PROSITE" id="PS50011"/>
    </source>
</evidence>
<dbReference type="CDD" id="cd00180">
    <property type="entry name" value="PKc"/>
    <property type="match status" value="1"/>
</dbReference>
<dbReference type="InterPro" id="IPR000719">
    <property type="entry name" value="Prot_kinase_dom"/>
</dbReference>
<dbReference type="InterPro" id="IPR008271">
    <property type="entry name" value="Ser/Thr_kinase_AS"/>
</dbReference>
<comment type="caution">
    <text evidence="10">The sequence shown here is derived from an EMBL/GenBank/DDBJ whole genome shotgun (WGS) entry which is preliminary data.</text>
</comment>
<feature type="domain" description="Protein kinase" evidence="9">
    <location>
        <begin position="176"/>
        <end position="420"/>
    </location>
</feature>
<dbReference type="SMART" id="SM00220">
    <property type="entry name" value="S_TKc"/>
    <property type="match status" value="1"/>
</dbReference>
<dbReference type="PROSITE" id="PS50011">
    <property type="entry name" value="PROTEIN_KINASE_DOM"/>
    <property type="match status" value="1"/>
</dbReference>
<evidence type="ECO:0000256" key="8">
    <source>
        <dbReference type="ARBA" id="ARBA00048679"/>
    </source>
</evidence>
<protein>
    <recommendedName>
        <fullName evidence="1">non-specific serine/threonine protein kinase</fullName>
        <ecNumber evidence="1">2.7.11.1</ecNumber>
    </recommendedName>
</protein>
<keyword evidence="4" id="KW-0547">Nucleotide-binding</keyword>
<organism evidence="10 11">
    <name type="scientific">Tritrichomonas musculus</name>
    <dbReference type="NCBI Taxonomy" id="1915356"/>
    <lineage>
        <taxon>Eukaryota</taxon>
        <taxon>Metamonada</taxon>
        <taxon>Parabasalia</taxon>
        <taxon>Tritrichomonadida</taxon>
        <taxon>Tritrichomonadidae</taxon>
        <taxon>Tritrichomonas</taxon>
    </lineage>
</organism>